<dbReference type="RefSeq" id="WP_101917350.1">
    <property type="nucleotide sequence ID" value="NZ_JAFMUR010000006.1"/>
</dbReference>
<protein>
    <recommendedName>
        <fullName evidence="4">Lipoprotein</fullName>
    </recommendedName>
</protein>
<evidence type="ECO:0000313" key="2">
    <source>
        <dbReference type="EMBL" id="SOS74812.1"/>
    </source>
</evidence>
<name>A0A2H1YH18_9FLAO</name>
<gene>
    <name evidence="2" type="ORF">TNO020_40031</name>
</gene>
<feature type="chain" id="PRO_5013877323" description="Lipoprotein" evidence="1">
    <location>
        <begin position="19"/>
        <end position="63"/>
    </location>
</feature>
<dbReference type="EMBL" id="OENF01000034">
    <property type="protein sequence ID" value="SOS74812.1"/>
    <property type="molecule type" value="Genomic_DNA"/>
</dbReference>
<evidence type="ECO:0008006" key="4">
    <source>
        <dbReference type="Google" id="ProtNLM"/>
    </source>
</evidence>
<evidence type="ECO:0000313" key="3">
    <source>
        <dbReference type="Proteomes" id="UP000234211"/>
    </source>
</evidence>
<keyword evidence="3" id="KW-1185">Reference proteome</keyword>
<proteinExistence type="predicted"/>
<dbReference type="AlphaFoldDB" id="A0A2H1YH18"/>
<dbReference type="Proteomes" id="UP000234211">
    <property type="component" value="Unassembled WGS sequence"/>
</dbReference>
<reference evidence="3" key="1">
    <citation type="submission" date="2017-11" db="EMBL/GenBank/DDBJ databases">
        <authorList>
            <person name="Duchaud E."/>
        </authorList>
    </citation>
    <scope>NUCLEOTIDE SEQUENCE [LARGE SCALE GENOMIC DNA]</scope>
    <source>
        <strain evidence="3">Tenacibaculum sp. TNO020</strain>
    </source>
</reference>
<evidence type="ECO:0000256" key="1">
    <source>
        <dbReference type="SAM" id="SignalP"/>
    </source>
</evidence>
<dbReference type="OrthoDB" id="1190791at2"/>
<feature type="signal peptide" evidence="1">
    <location>
        <begin position="1"/>
        <end position="18"/>
    </location>
</feature>
<dbReference type="GeneID" id="86943819"/>
<sequence>MKKTIVITICTLSLIGFSSCGSTSPCGLAKNEPTTKQYQKKYQLEKAEITSAIMVADASIITE</sequence>
<accession>A0A2H1YH18</accession>
<keyword evidence="1" id="KW-0732">Signal</keyword>
<dbReference type="PROSITE" id="PS51257">
    <property type="entry name" value="PROKAR_LIPOPROTEIN"/>
    <property type="match status" value="1"/>
</dbReference>
<organism evidence="2 3">
    <name type="scientific">Tenacibaculum piscium</name>
    <dbReference type="NCBI Taxonomy" id="1458515"/>
    <lineage>
        <taxon>Bacteria</taxon>
        <taxon>Pseudomonadati</taxon>
        <taxon>Bacteroidota</taxon>
        <taxon>Flavobacteriia</taxon>
        <taxon>Flavobacteriales</taxon>
        <taxon>Flavobacteriaceae</taxon>
        <taxon>Tenacibaculum</taxon>
    </lineage>
</organism>